<proteinExistence type="predicted"/>
<keyword evidence="9" id="KW-1015">Disulfide bond</keyword>
<evidence type="ECO:0000256" key="2">
    <source>
        <dbReference type="ARBA" id="ARBA00022536"/>
    </source>
</evidence>
<dbReference type="InterPro" id="IPR020894">
    <property type="entry name" value="Cadherin_CS"/>
</dbReference>
<dbReference type="AlphaFoldDB" id="A0A7T8GQY6"/>
<keyword evidence="5 11" id="KW-0106">Calcium</keyword>
<dbReference type="InterPro" id="IPR050971">
    <property type="entry name" value="Cadherin-domain_protein"/>
</dbReference>
<organism evidence="15 16">
    <name type="scientific">Caligus rogercresseyi</name>
    <name type="common">Sea louse</name>
    <dbReference type="NCBI Taxonomy" id="217165"/>
    <lineage>
        <taxon>Eukaryota</taxon>
        <taxon>Metazoa</taxon>
        <taxon>Ecdysozoa</taxon>
        <taxon>Arthropoda</taxon>
        <taxon>Crustacea</taxon>
        <taxon>Multicrustacea</taxon>
        <taxon>Hexanauplia</taxon>
        <taxon>Copepoda</taxon>
        <taxon>Siphonostomatoida</taxon>
        <taxon>Caligidae</taxon>
        <taxon>Caligus</taxon>
    </lineage>
</organism>
<evidence type="ECO:0000259" key="14">
    <source>
        <dbReference type="PROSITE" id="PS50268"/>
    </source>
</evidence>
<evidence type="ECO:0000256" key="10">
    <source>
        <dbReference type="ARBA" id="ARBA00023180"/>
    </source>
</evidence>
<evidence type="ECO:0000313" key="15">
    <source>
        <dbReference type="EMBL" id="QQP36224.1"/>
    </source>
</evidence>
<evidence type="ECO:0000256" key="9">
    <source>
        <dbReference type="ARBA" id="ARBA00023157"/>
    </source>
</evidence>
<dbReference type="GO" id="GO:0007163">
    <property type="term" value="P:establishment or maintenance of cell polarity"/>
    <property type="evidence" value="ECO:0007669"/>
    <property type="project" value="UniProtKB-ARBA"/>
</dbReference>
<feature type="transmembrane region" description="Helical" evidence="13">
    <location>
        <begin position="467"/>
        <end position="488"/>
    </location>
</feature>
<evidence type="ECO:0000256" key="12">
    <source>
        <dbReference type="SAM" id="MobiDB-lite"/>
    </source>
</evidence>
<gene>
    <name evidence="15" type="ORF">FKW44_021258</name>
</gene>
<dbReference type="PROSITE" id="PS50268">
    <property type="entry name" value="CADHERIN_2"/>
    <property type="match status" value="3"/>
</dbReference>
<evidence type="ECO:0000256" key="8">
    <source>
        <dbReference type="ARBA" id="ARBA00023136"/>
    </source>
</evidence>
<dbReference type="SUPFAM" id="SSF49313">
    <property type="entry name" value="Cadherin-like"/>
    <property type="match status" value="3"/>
</dbReference>
<evidence type="ECO:0000256" key="7">
    <source>
        <dbReference type="ARBA" id="ARBA00022989"/>
    </source>
</evidence>
<name>A0A7T8GQY6_CALRO</name>
<evidence type="ECO:0000256" key="13">
    <source>
        <dbReference type="SAM" id="Phobius"/>
    </source>
</evidence>
<dbReference type="SMART" id="SM00112">
    <property type="entry name" value="CA"/>
    <property type="match status" value="3"/>
</dbReference>
<sequence length="651" mass="73366">DFNDNAPVFIQPPRNFTLRIPENMTLGSEIIRVLASDTDIGFNGDVRYRLRPDPAGHHNSFAINATSGVIMLQRALDRERQKIYEIRVVAYDLGLPTSLQSDLDLKIFVRNINDHEPQFTANDFHANFTEGRAPGKERVDLLPTVDRDDVEDEIGEISDVCYFLVGGENRSLFELHPTLHELLSTHILDREEASEHELIVKATEECFNVPEPVPKFDPEDDTLLRVRVHVLDVNDNPPLFSKSIFTGGIATDREFGAVFMSVHATDADDQSSLYYSISHDILHSNRSEGIQDIHKPEFIINPETGELLVNFDVQKNMKGFFSFKVRVRDEADDEEHHSDEAEVRVYLLRPDQRVRFVVRSRPSEIRERIEDFAQVLQSVTGALVNVDALLVHKDEQGLLDRTKTDVLLHFVDPESNSVFDVSRVLKVIDYKTEELDDIFKDFNVLYTDGVEPTFEFQRSGFASETQLWLIGLLALVCVLLFLVICMCLRQKHKFRRRLRAATASIESSSTLPPESSTQGAKTNKESVPNTNLHASEGSNPIWLASLGYDNYTFEEEGTKSTENSLDVNVLNSPKGDASVSEEDSSSASNNNSRTLFPQGSSSSSSSTFRNRNLSIAALFPSQMPPLDKLVNPLMNVGVTTYDEDDIPRTEL</sequence>
<accession>A0A7T8GQY6</accession>
<feature type="region of interest" description="Disordered" evidence="12">
    <location>
        <begin position="505"/>
        <end position="535"/>
    </location>
</feature>
<comment type="subcellular location">
    <subcellularLocation>
        <location evidence="1">Membrane</location>
        <topology evidence="1">Single-pass membrane protein</topology>
    </subcellularLocation>
</comment>
<dbReference type="GO" id="GO:0048513">
    <property type="term" value="P:animal organ development"/>
    <property type="evidence" value="ECO:0007669"/>
    <property type="project" value="UniProtKB-ARBA"/>
</dbReference>
<dbReference type="CDD" id="cd11304">
    <property type="entry name" value="Cadherin_repeat"/>
    <property type="match status" value="3"/>
</dbReference>
<dbReference type="GO" id="GO:0005886">
    <property type="term" value="C:plasma membrane"/>
    <property type="evidence" value="ECO:0007669"/>
    <property type="project" value="InterPro"/>
</dbReference>
<dbReference type="GO" id="GO:0001736">
    <property type="term" value="P:establishment of planar polarity"/>
    <property type="evidence" value="ECO:0007669"/>
    <property type="project" value="UniProtKB-ARBA"/>
</dbReference>
<keyword evidence="10" id="KW-0325">Glycoprotein</keyword>
<evidence type="ECO:0000256" key="11">
    <source>
        <dbReference type="PROSITE-ProRule" id="PRU00043"/>
    </source>
</evidence>
<evidence type="ECO:0000256" key="6">
    <source>
        <dbReference type="ARBA" id="ARBA00022889"/>
    </source>
</evidence>
<dbReference type="GO" id="GO:0005509">
    <property type="term" value="F:calcium ion binding"/>
    <property type="evidence" value="ECO:0007669"/>
    <property type="project" value="UniProtKB-UniRule"/>
</dbReference>
<feature type="compositionally biased region" description="Polar residues" evidence="12">
    <location>
        <begin position="560"/>
        <end position="571"/>
    </location>
</feature>
<feature type="region of interest" description="Disordered" evidence="12">
    <location>
        <begin position="557"/>
        <end position="607"/>
    </location>
</feature>
<dbReference type="EMBL" id="CP045904">
    <property type="protein sequence ID" value="QQP36224.1"/>
    <property type="molecule type" value="Genomic_DNA"/>
</dbReference>
<keyword evidence="2" id="KW-0245">EGF-like domain</keyword>
<feature type="domain" description="Cadherin" evidence="14">
    <location>
        <begin position="120"/>
        <end position="240"/>
    </location>
</feature>
<dbReference type="Gene3D" id="2.60.40.60">
    <property type="entry name" value="Cadherins"/>
    <property type="match status" value="3"/>
</dbReference>
<dbReference type="PANTHER" id="PTHR24025:SF23">
    <property type="entry name" value="NEURAL-CADHERIN"/>
    <property type="match status" value="1"/>
</dbReference>
<feature type="compositionally biased region" description="Low complexity" evidence="12">
    <location>
        <begin position="505"/>
        <end position="517"/>
    </location>
</feature>
<evidence type="ECO:0000256" key="4">
    <source>
        <dbReference type="ARBA" id="ARBA00022737"/>
    </source>
</evidence>
<keyword evidence="4" id="KW-0677">Repeat</keyword>
<reference evidence="16" key="1">
    <citation type="submission" date="2021-01" db="EMBL/GenBank/DDBJ databases">
        <title>Caligus Genome Assembly.</title>
        <authorList>
            <person name="Gallardo-Escarate C."/>
        </authorList>
    </citation>
    <scope>NUCLEOTIDE SEQUENCE [LARGE SCALE GENOMIC DNA]</scope>
</reference>
<dbReference type="InterPro" id="IPR015919">
    <property type="entry name" value="Cadherin-like_sf"/>
</dbReference>
<evidence type="ECO:0000313" key="16">
    <source>
        <dbReference type="Proteomes" id="UP000595437"/>
    </source>
</evidence>
<feature type="non-terminal residue" evidence="15">
    <location>
        <position position="651"/>
    </location>
</feature>
<dbReference type="PRINTS" id="PR00205">
    <property type="entry name" value="CADHERIN"/>
</dbReference>
<feature type="compositionally biased region" description="Polar residues" evidence="12">
    <location>
        <begin position="518"/>
        <end position="535"/>
    </location>
</feature>
<keyword evidence="16" id="KW-1185">Reference proteome</keyword>
<evidence type="ECO:0000256" key="3">
    <source>
        <dbReference type="ARBA" id="ARBA00022692"/>
    </source>
</evidence>
<feature type="domain" description="Cadherin" evidence="14">
    <location>
        <begin position="12"/>
        <end position="119"/>
    </location>
</feature>
<dbReference type="GO" id="GO:0007156">
    <property type="term" value="P:homophilic cell adhesion via plasma membrane adhesion molecules"/>
    <property type="evidence" value="ECO:0007669"/>
    <property type="project" value="InterPro"/>
</dbReference>
<dbReference type="GO" id="GO:0005911">
    <property type="term" value="C:cell-cell junction"/>
    <property type="evidence" value="ECO:0007669"/>
    <property type="project" value="TreeGrafter"/>
</dbReference>
<evidence type="ECO:0000256" key="1">
    <source>
        <dbReference type="ARBA" id="ARBA00004167"/>
    </source>
</evidence>
<dbReference type="PROSITE" id="PS00232">
    <property type="entry name" value="CADHERIN_1"/>
    <property type="match status" value="1"/>
</dbReference>
<dbReference type="GO" id="GO:0048589">
    <property type="term" value="P:developmental growth"/>
    <property type="evidence" value="ECO:0007669"/>
    <property type="project" value="UniProtKB-ARBA"/>
</dbReference>
<dbReference type="PANTHER" id="PTHR24025">
    <property type="entry name" value="DESMOGLEIN FAMILY MEMBER"/>
    <property type="match status" value="1"/>
</dbReference>
<protein>
    <submittedName>
        <fullName evidence="15">LOC100748423</fullName>
    </submittedName>
</protein>
<dbReference type="FunFam" id="2.60.40.60:FF:000039">
    <property type="entry name" value="FAT atypical cadherin 3"/>
    <property type="match status" value="1"/>
</dbReference>
<evidence type="ECO:0000256" key="5">
    <source>
        <dbReference type="ARBA" id="ARBA00022837"/>
    </source>
</evidence>
<dbReference type="InterPro" id="IPR002126">
    <property type="entry name" value="Cadherin-like_dom"/>
</dbReference>
<keyword evidence="7 13" id="KW-1133">Transmembrane helix</keyword>
<keyword evidence="8 13" id="KW-0472">Membrane</keyword>
<dbReference type="Pfam" id="PF00028">
    <property type="entry name" value="Cadherin"/>
    <property type="match status" value="1"/>
</dbReference>
<keyword evidence="3 13" id="KW-0812">Transmembrane</keyword>
<dbReference type="Proteomes" id="UP000595437">
    <property type="component" value="Chromosome 15"/>
</dbReference>
<keyword evidence="6" id="KW-0130">Cell adhesion</keyword>
<feature type="domain" description="Cadherin" evidence="14">
    <location>
        <begin position="241"/>
        <end position="364"/>
    </location>
</feature>
<dbReference type="OrthoDB" id="6510378at2759"/>